<dbReference type="CDD" id="cd06261">
    <property type="entry name" value="TM_PBP2"/>
    <property type="match status" value="1"/>
</dbReference>
<dbReference type="GO" id="GO:0005886">
    <property type="term" value="C:plasma membrane"/>
    <property type="evidence" value="ECO:0007669"/>
    <property type="project" value="UniProtKB-SubCell"/>
</dbReference>
<keyword evidence="6 7" id="KW-0472">Membrane</keyword>
<evidence type="ECO:0000256" key="3">
    <source>
        <dbReference type="ARBA" id="ARBA00022475"/>
    </source>
</evidence>
<dbReference type="RefSeq" id="WP_075127715.1">
    <property type="nucleotide sequence ID" value="NZ_MSIE01000043.1"/>
</dbReference>
<keyword evidence="4 7" id="KW-0812">Transmembrane</keyword>
<evidence type="ECO:0000313" key="9">
    <source>
        <dbReference type="EMBL" id="OLF15246.1"/>
    </source>
</evidence>
<keyword evidence="3" id="KW-1003">Cell membrane</keyword>
<dbReference type="InterPro" id="IPR050901">
    <property type="entry name" value="BP-dep_ABC_trans_perm"/>
</dbReference>
<feature type="transmembrane region" description="Helical" evidence="7">
    <location>
        <begin position="240"/>
        <end position="261"/>
    </location>
</feature>
<dbReference type="SUPFAM" id="SSF161098">
    <property type="entry name" value="MetI-like"/>
    <property type="match status" value="1"/>
</dbReference>
<proteinExistence type="inferred from homology"/>
<comment type="similarity">
    <text evidence="7">Belongs to the binding-protein-dependent transport system permease family.</text>
</comment>
<dbReference type="EMBL" id="MSIE01000043">
    <property type="protein sequence ID" value="OLF15246.1"/>
    <property type="molecule type" value="Genomic_DNA"/>
</dbReference>
<evidence type="ECO:0000256" key="6">
    <source>
        <dbReference type="ARBA" id="ARBA00023136"/>
    </source>
</evidence>
<name>A0A1Q8CLK9_9PSEU</name>
<evidence type="ECO:0000256" key="5">
    <source>
        <dbReference type="ARBA" id="ARBA00022989"/>
    </source>
</evidence>
<dbReference type="AlphaFoldDB" id="A0A1Q8CLK9"/>
<dbReference type="OrthoDB" id="7314804at2"/>
<evidence type="ECO:0000313" key="10">
    <source>
        <dbReference type="Proteomes" id="UP000185596"/>
    </source>
</evidence>
<dbReference type="PANTHER" id="PTHR32243">
    <property type="entry name" value="MALTOSE TRANSPORT SYSTEM PERMEASE-RELATED"/>
    <property type="match status" value="1"/>
</dbReference>
<sequence>MNKTRGQRIALNTIGVVVAVLFAFPTYWMITSAFKPSNALLSLDYDLVPLSVTLDNFVSALEQPGFTVHLTNSLIVTLGAVACSLVAGVLAAFPLARLRFRGRKGFLLLVLIAQMAPMEALFIPMFLLMQDAGLLNQLPSLLLVYFAITLPFTVWALRGFVQGIPYELEEAAMVDGCGRFGAFRKVVLPLLGPGLVATSVFAFITAWNEFLYALVFMRDSDKQTLPVWLSTFKTVFGTDWGGIMAASVLYALPALIFFLLVQRKLVSGATAGALKG</sequence>
<comment type="caution">
    <text evidence="9">The sequence shown here is derived from an EMBL/GenBank/DDBJ whole genome shotgun (WGS) entry which is preliminary data.</text>
</comment>
<evidence type="ECO:0000256" key="2">
    <source>
        <dbReference type="ARBA" id="ARBA00022448"/>
    </source>
</evidence>
<evidence type="ECO:0000256" key="7">
    <source>
        <dbReference type="RuleBase" id="RU363032"/>
    </source>
</evidence>
<dbReference type="GO" id="GO:0055085">
    <property type="term" value="P:transmembrane transport"/>
    <property type="evidence" value="ECO:0007669"/>
    <property type="project" value="InterPro"/>
</dbReference>
<evidence type="ECO:0000256" key="4">
    <source>
        <dbReference type="ARBA" id="ARBA00022692"/>
    </source>
</evidence>
<evidence type="ECO:0000256" key="1">
    <source>
        <dbReference type="ARBA" id="ARBA00004651"/>
    </source>
</evidence>
<reference evidence="9 10" key="1">
    <citation type="submission" date="2016-12" db="EMBL/GenBank/DDBJ databases">
        <title>The draft genome sequence of Actinophytocola sp. 11-183.</title>
        <authorList>
            <person name="Wang W."/>
            <person name="Yuan L."/>
        </authorList>
    </citation>
    <scope>NUCLEOTIDE SEQUENCE [LARGE SCALE GENOMIC DNA]</scope>
    <source>
        <strain evidence="9 10">11-183</strain>
    </source>
</reference>
<feature type="transmembrane region" description="Helical" evidence="7">
    <location>
        <begin position="105"/>
        <end position="129"/>
    </location>
</feature>
<dbReference type="InterPro" id="IPR035906">
    <property type="entry name" value="MetI-like_sf"/>
</dbReference>
<dbReference type="Pfam" id="PF00528">
    <property type="entry name" value="BPD_transp_1"/>
    <property type="match status" value="1"/>
</dbReference>
<dbReference type="PANTHER" id="PTHR32243:SF18">
    <property type="entry name" value="INNER MEMBRANE ABC TRANSPORTER PERMEASE PROTEIN YCJP"/>
    <property type="match status" value="1"/>
</dbReference>
<feature type="transmembrane region" description="Helical" evidence="7">
    <location>
        <begin position="74"/>
        <end position="93"/>
    </location>
</feature>
<evidence type="ECO:0000259" key="8">
    <source>
        <dbReference type="PROSITE" id="PS50928"/>
    </source>
</evidence>
<keyword evidence="5 7" id="KW-1133">Transmembrane helix</keyword>
<keyword evidence="2 7" id="KW-0813">Transport</keyword>
<accession>A0A1Q8CLK9</accession>
<keyword evidence="10" id="KW-1185">Reference proteome</keyword>
<dbReference type="Proteomes" id="UP000185596">
    <property type="component" value="Unassembled WGS sequence"/>
</dbReference>
<dbReference type="STRING" id="1912961.BU204_22495"/>
<protein>
    <submittedName>
        <fullName evidence="9">Sugar ABC transporter permease</fullName>
    </submittedName>
</protein>
<dbReference type="InterPro" id="IPR000515">
    <property type="entry name" value="MetI-like"/>
</dbReference>
<organism evidence="9 10">
    <name type="scientific">Actinophytocola xanthii</name>
    <dbReference type="NCBI Taxonomy" id="1912961"/>
    <lineage>
        <taxon>Bacteria</taxon>
        <taxon>Bacillati</taxon>
        <taxon>Actinomycetota</taxon>
        <taxon>Actinomycetes</taxon>
        <taxon>Pseudonocardiales</taxon>
        <taxon>Pseudonocardiaceae</taxon>
    </lineage>
</organism>
<feature type="transmembrane region" description="Helical" evidence="7">
    <location>
        <begin position="9"/>
        <end position="30"/>
    </location>
</feature>
<feature type="transmembrane region" description="Helical" evidence="7">
    <location>
        <begin position="182"/>
        <end position="207"/>
    </location>
</feature>
<gene>
    <name evidence="9" type="ORF">BU204_22495</name>
</gene>
<comment type="subcellular location">
    <subcellularLocation>
        <location evidence="1 7">Cell membrane</location>
        <topology evidence="1 7">Multi-pass membrane protein</topology>
    </subcellularLocation>
</comment>
<dbReference type="Gene3D" id="1.10.3720.10">
    <property type="entry name" value="MetI-like"/>
    <property type="match status" value="1"/>
</dbReference>
<feature type="transmembrane region" description="Helical" evidence="7">
    <location>
        <begin position="141"/>
        <end position="161"/>
    </location>
</feature>
<dbReference type="PROSITE" id="PS50928">
    <property type="entry name" value="ABC_TM1"/>
    <property type="match status" value="1"/>
</dbReference>
<feature type="domain" description="ABC transmembrane type-1" evidence="8">
    <location>
        <begin position="70"/>
        <end position="261"/>
    </location>
</feature>